<dbReference type="SUPFAM" id="SSF56059">
    <property type="entry name" value="Glutathione synthetase ATP-binding domain-like"/>
    <property type="match status" value="1"/>
</dbReference>
<dbReference type="Proteomes" id="UP000017148">
    <property type="component" value="Unassembled WGS sequence"/>
</dbReference>
<protein>
    <submittedName>
        <fullName evidence="3">ATP-grasp enzyme</fullName>
    </submittedName>
</protein>
<evidence type="ECO:0000313" key="4">
    <source>
        <dbReference type="Proteomes" id="UP000017148"/>
    </source>
</evidence>
<accession>U7D767</accession>
<feature type="domain" description="ATP-grasp" evidence="2">
    <location>
        <begin position="64"/>
        <end position="262"/>
    </location>
</feature>
<sequence>MHADSEASLKDILKDLSESHGAVPCIITSGPELNFIIHNFPELYTLLNVMPNPVDEVRVFSNKYETYRKARTVGINTLSSYSMTEAIEKIDDLPYPCIVKWNSEIHLINKNNFKTSVVKSVTELKNLTSSFNQGDLNHLLVQQFIDSSQHCNISYLGYFDNGIPRLGLLVQQLRQYPQGITSYLKEYKGFLSKDLAKSAEQLIGGGSYTGFAEVEFKLTNDMKTAYLLEVNPRTCGWSSALIGKYPNMINHILHGEPLKVNNNLEWFNILRDLRAVLKSTESLPKKVSQLFSFIKPKTVDVFSITDPLPFISPLLEKCTK</sequence>
<comment type="caution">
    <text evidence="3">The sequence shown here is derived from an EMBL/GenBank/DDBJ whole genome shotgun (WGS) entry which is preliminary data.</text>
</comment>
<dbReference type="AlphaFoldDB" id="U7D767"/>
<proteinExistence type="predicted"/>
<keyword evidence="4" id="KW-1185">Reference proteome</keyword>
<evidence type="ECO:0000259" key="2">
    <source>
        <dbReference type="PROSITE" id="PS50975"/>
    </source>
</evidence>
<dbReference type="EMBL" id="ASJR01000014">
    <property type="protein sequence ID" value="ERP31406.1"/>
    <property type="molecule type" value="Genomic_DNA"/>
</dbReference>
<dbReference type="STRING" id="1313304.CALK_1756"/>
<keyword evidence="1" id="KW-0547">Nucleotide-binding</keyword>
<dbReference type="RefSeq" id="WP_022637191.1">
    <property type="nucleotide sequence ID" value="NZ_ASJR01000014.1"/>
</dbReference>
<keyword evidence="1" id="KW-0067">ATP-binding</keyword>
<gene>
    <name evidence="3" type="ORF">CALK_1756</name>
</gene>
<organism evidence="3 4">
    <name type="scientific">Chitinivibrio alkaliphilus ACht1</name>
    <dbReference type="NCBI Taxonomy" id="1313304"/>
    <lineage>
        <taxon>Bacteria</taxon>
        <taxon>Pseudomonadati</taxon>
        <taxon>Fibrobacterota</taxon>
        <taxon>Chitinivibrionia</taxon>
        <taxon>Chitinivibrionales</taxon>
        <taxon>Chitinivibrionaceae</taxon>
        <taxon>Chitinivibrio</taxon>
    </lineage>
</organism>
<name>U7D767_9BACT</name>
<dbReference type="GO" id="GO:0005524">
    <property type="term" value="F:ATP binding"/>
    <property type="evidence" value="ECO:0007669"/>
    <property type="project" value="UniProtKB-UniRule"/>
</dbReference>
<dbReference type="InterPro" id="IPR011761">
    <property type="entry name" value="ATP-grasp"/>
</dbReference>
<dbReference type="Gene3D" id="3.30.470.20">
    <property type="entry name" value="ATP-grasp fold, B domain"/>
    <property type="match status" value="1"/>
</dbReference>
<evidence type="ECO:0000313" key="3">
    <source>
        <dbReference type="EMBL" id="ERP31406.1"/>
    </source>
</evidence>
<evidence type="ECO:0000256" key="1">
    <source>
        <dbReference type="PROSITE-ProRule" id="PRU00409"/>
    </source>
</evidence>
<dbReference type="OrthoDB" id="5420347at2"/>
<dbReference type="GO" id="GO:0046872">
    <property type="term" value="F:metal ion binding"/>
    <property type="evidence" value="ECO:0007669"/>
    <property type="project" value="InterPro"/>
</dbReference>
<dbReference type="eggNOG" id="COG3919">
    <property type="taxonomic scope" value="Bacteria"/>
</dbReference>
<dbReference type="PROSITE" id="PS50975">
    <property type="entry name" value="ATP_GRASP"/>
    <property type="match status" value="1"/>
</dbReference>
<reference evidence="3 4" key="1">
    <citation type="journal article" date="2013" name="Environ. Microbiol.">
        <title>Genome analysis of Chitinivibrio alkaliphilus gen. nov., sp. nov., a novel extremely haloalkaliphilic anaerobic chitinolytic bacterium from the candidate phylum Termite Group 3.</title>
        <authorList>
            <person name="Sorokin D.Y."/>
            <person name="Gumerov V.M."/>
            <person name="Rakitin A.L."/>
            <person name="Beletsky A.V."/>
            <person name="Damste J.S."/>
            <person name="Muyzer G."/>
            <person name="Mardanov A.V."/>
            <person name="Ravin N.V."/>
        </authorList>
    </citation>
    <scope>NUCLEOTIDE SEQUENCE [LARGE SCALE GENOMIC DNA]</scope>
    <source>
        <strain evidence="3 4">ACht1</strain>
    </source>
</reference>